<organism evidence="2">
    <name type="scientific">Tardiphaga robiniae</name>
    <dbReference type="NCBI Taxonomy" id="943830"/>
    <lineage>
        <taxon>Bacteria</taxon>
        <taxon>Pseudomonadati</taxon>
        <taxon>Pseudomonadota</taxon>
        <taxon>Alphaproteobacteria</taxon>
        <taxon>Hyphomicrobiales</taxon>
        <taxon>Nitrobacteraceae</taxon>
        <taxon>Tardiphaga</taxon>
    </lineage>
</organism>
<evidence type="ECO:0000313" key="4">
    <source>
        <dbReference type="Proteomes" id="UP000076574"/>
    </source>
</evidence>
<keyword evidence="1" id="KW-0732">Signal</keyword>
<evidence type="ECO:0000313" key="3">
    <source>
        <dbReference type="EMBL" id="KZD25531.1"/>
    </source>
</evidence>
<proteinExistence type="predicted"/>
<dbReference type="STRING" id="943830.A4A58_03720"/>
<name>A0A109ZYE0_9BRAD</name>
<sequence>MTSARIIAATLLACLGSAHAQPADDQMREPYQMVRSLQMLQDQIARGDLDAHNSQPALLKRLGESFLKADAAVWKEPRNSRAAVTFLLSGGSPQVVASLRSRNVLNIDEAIVDGAIAYVEGRTDEAKSKLANIKPRSLPAALGAEIALVQSALVAQDDLKVAIALLDEVRLMMPGTLVEEAALRREIFIVGQDDDFDKFEALAVRYFRRYRHSIYAGNFRQRFALSVARFSFVQRPDRFPRLVAVLDHLDRASQRALYLLIARTALVRGKTEMTVLAADRVFALSDDDSAERVRARLYRAAARVATSAHSTAIAELEQIDKAKLSERDVELQTAALAIGLNVRKALPEAKAKSDGSSEAKTAMRPRIDFSRSLAAVDRAQKLLDASQEQLKEKTR</sequence>
<evidence type="ECO:0000256" key="1">
    <source>
        <dbReference type="SAM" id="SignalP"/>
    </source>
</evidence>
<dbReference type="EMBL" id="LVYV01000001">
    <property type="protein sequence ID" value="KZD25531.1"/>
    <property type="molecule type" value="Genomic_DNA"/>
</dbReference>
<dbReference type="NCBIfam" id="NF009441">
    <property type="entry name" value="PRK12798.1-3"/>
    <property type="match status" value="1"/>
</dbReference>
<dbReference type="Proteomes" id="UP000076574">
    <property type="component" value="Unassembled WGS sequence"/>
</dbReference>
<feature type="chain" id="PRO_5010058053" evidence="1">
    <location>
        <begin position="21"/>
        <end position="395"/>
    </location>
</feature>
<dbReference type="EMBL" id="KT955714">
    <property type="protein sequence ID" value="AMH39567.1"/>
    <property type="molecule type" value="Genomic_DNA"/>
</dbReference>
<dbReference type="OrthoDB" id="9812933at2"/>
<accession>A0A109ZYE0</accession>
<reference evidence="2" key="1">
    <citation type="submission" date="2015-10" db="EMBL/GenBank/DDBJ databases">
        <title>Evolution marks in rhizobial microsymbionts genomes from the relict species Vavilovia formosa (Stev.) Fed.</title>
        <authorList>
            <person name="Kopat V."/>
        </authorList>
    </citation>
    <scope>NUCLEOTIDE SEQUENCE</scope>
    <source>
        <strain evidence="2">Vaf-07</strain>
    </source>
</reference>
<reference evidence="3 4" key="2">
    <citation type="submission" date="2016-03" db="EMBL/GenBank/DDBJ databases">
        <title>Microsymbionts genomes from the relict species Vavilovia formosa (Stev.) Fed.</title>
        <authorList>
            <person name="Kopat V."/>
            <person name="Chirak E."/>
            <person name="Kimeklis A."/>
            <person name="Andronov E."/>
        </authorList>
    </citation>
    <scope>NUCLEOTIDE SEQUENCE [LARGE SCALE GENOMIC DNA]</scope>
    <source>
        <strain evidence="3 4">Vaf07</strain>
    </source>
</reference>
<feature type="signal peptide" evidence="1">
    <location>
        <begin position="1"/>
        <end position="20"/>
    </location>
</feature>
<dbReference type="RefSeq" id="WP_068729875.1">
    <property type="nucleotide sequence ID" value="NZ_LVYV01000001.1"/>
</dbReference>
<evidence type="ECO:0000313" key="2">
    <source>
        <dbReference type="EMBL" id="AMH39567.1"/>
    </source>
</evidence>
<keyword evidence="4" id="KW-1185">Reference proteome</keyword>
<protein>
    <submittedName>
        <fullName evidence="2 3">Chemotaxis protein</fullName>
    </submittedName>
</protein>
<dbReference type="AlphaFoldDB" id="A0A109ZYE0"/>
<gene>
    <name evidence="2" type="primary">motC</name>
    <name evidence="3" type="ORF">A4A58_03720</name>
    <name evidence="2" type="ORF">PROKKA_00756</name>
</gene>